<gene>
    <name evidence="1" type="ORF">AMAG_10747</name>
</gene>
<reference evidence="2" key="2">
    <citation type="submission" date="2009-11" db="EMBL/GenBank/DDBJ databases">
        <title>The Genome Sequence of Allomyces macrogynus strain ATCC 38327.</title>
        <authorList>
            <consortium name="The Broad Institute Genome Sequencing Platform"/>
            <person name="Russ C."/>
            <person name="Cuomo C."/>
            <person name="Shea T."/>
            <person name="Young S.K."/>
            <person name="Zeng Q."/>
            <person name="Koehrsen M."/>
            <person name="Haas B."/>
            <person name="Borodovsky M."/>
            <person name="Guigo R."/>
            <person name="Alvarado L."/>
            <person name="Berlin A."/>
            <person name="Borenstein D."/>
            <person name="Chen Z."/>
            <person name="Engels R."/>
            <person name="Freedman E."/>
            <person name="Gellesch M."/>
            <person name="Goldberg J."/>
            <person name="Griggs A."/>
            <person name="Gujja S."/>
            <person name="Heiman D."/>
            <person name="Hepburn T."/>
            <person name="Howarth C."/>
            <person name="Jen D."/>
            <person name="Larson L."/>
            <person name="Lewis B."/>
            <person name="Mehta T."/>
            <person name="Park D."/>
            <person name="Pearson M."/>
            <person name="Roberts A."/>
            <person name="Saif S."/>
            <person name="Shenoy N."/>
            <person name="Sisk P."/>
            <person name="Stolte C."/>
            <person name="Sykes S."/>
            <person name="Walk T."/>
            <person name="White J."/>
            <person name="Yandava C."/>
            <person name="Burger G."/>
            <person name="Gray M.W."/>
            <person name="Holland P.W.H."/>
            <person name="King N."/>
            <person name="Lang F.B.F."/>
            <person name="Roger A.J."/>
            <person name="Ruiz-Trillo I."/>
            <person name="Lander E."/>
            <person name="Nusbaum C."/>
        </authorList>
    </citation>
    <scope>NUCLEOTIDE SEQUENCE [LARGE SCALE GENOMIC DNA]</scope>
    <source>
        <strain evidence="2">ATCC 38327</strain>
    </source>
</reference>
<dbReference type="Proteomes" id="UP000054350">
    <property type="component" value="Unassembled WGS sequence"/>
</dbReference>
<evidence type="ECO:0000313" key="1">
    <source>
        <dbReference type="EMBL" id="KNE65085.1"/>
    </source>
</evidence>
<keyword evidence="2" id="KW-1185">Reference proteome</keyword>
<evidence type="ECO:0000313" key="2">
    <source>
        <dbReference type="Proteomes" id="UP000054350"/>
    </source>
</evidence>
<accession>A0A0L0SRU1</accession>
<dbReference type="VEuPathDB" id="FungiDB:AMAG_10747"/>
<organism evidence="1 2">
    <name type="scientific">Allomyces macrogynus (strain ATCC 38327)</name>
    <name type="common">Allomyces javanicus var. macrogynus</name>
    <dbReference type="NCBI Taxonomy" id="578462"/>
    <lineage>
        <taxon>Eukaryota</taxon>
        <taxon>Fungi</taxon>
        <taxon>Fungi incertae sedis</taxon>
        <taxon>Blastocladiomycota</taxon>
        <taxon>Blastocladiomycetes</taxon>
        <taxon>Blastocladiales</taxon>
        <taxon>Blastocladiaceae</taxon>
        <taxon>Allomyces</taxon>
    </lineage>
</organism>
<sequence length="347" mass="39259">MREAIDPHWRYLMWLISPTTPQIMETRAARALTDRPRSLQRYLGVVTPHTAPYVSGTDPCELATAAQMLHDTGYVATAHGIAWNGVWPQYARHKNRSNDGITQRLADHAWVRDVVAALRGWNHHDPVTLVYPLAVVMNDPDKYVRPLSAVPGRPPRLILDARGLDPADAWEIKQRWPNLEVDVDLSALKRVTFNDVRRHATEGRVDGVVLGRSVVANPVGLLDVIRDPPCRAHDVNRDQLVLEYAYYADVAQHMFGHPYAATELLMPLFPVFQHREGTAFRRLLLDELNRARHAVAAPGIAHPSSPYYAADRGAPTDEYTPGPMFRIIEAALERLQRMRRREARGRV</sequence>
<protein>
    <submittedName>
        <fullName evidence="1">Uncharacterized protein</fullName>
    </submittedName>
</protein>
<dbReference type="EMBL" id="GG745346">
    <property type="protein sequence ID" value="KNE65085.1"/>
    <property type="molecule type" value="Genomic_DNA"/>
</dbReference>
<name>A0A0L0SRU1_ALLM3</name>
<proteinExistence type="predicted"/>
<dbReference type="OrthoDB" id="10262250at2759"/>
<dbReference type="AlphaFoldDB" id="A0A0L0SRU1"/>
<reference evidence="1 2" key="1">
    <citation type="submission" date="2009-11" db="EMBL/GenBank/DDBJ databases">
        <title>Annotation of Allomyces macrogynus ATCC 38327.</title>
        <authorList>
            <consortium name="The Broad Institute Genome Sequencing Platform"/>
            <person name="Russ C."/>
            <person name="Cuomo C."/>
            <person name="Burger G."/>
            <person name="Gray M.W."/>
            <person name="Holland P.W.H."/>
            <person name="King N."/>
            <person name="Lang F.B.F."/>
            <person name="Roger A.J."/>
            <person name="Ruiz-Trillo I."/>
            <person name="Young S.K."/>
            <person name="Zeng Q."/>
            <person name="Gargeya S."/>
            <person name="Fitzgerald M."/>
            <person name="Haas B."/>
            <person name="Abouelleil A."/>
            <person name="Alvarado L."/>
            <person name="Arachchi H.M."/>
            <person name="Berlin A."/>
            <person name="Chapman S.B."/>
            <person name="Gearin G."/>
            <person name="Goldberg J."/>
            <person name="Griggs A."/>
            <person name="Gujja S."/>
            <person name="Hansen M."/>
            <person name="Heiman D."/>
            <person name="Howarth C."/>
            <person name="Larimer J."/>
            <person name="Lui A."/>
            <person name="MacDonald P.J.P."/>
            <person name="McCowen C."/>
            <person name="Montmayeur A."/>
            <person name="Murphy C."/>
            <person name="Neiman D."/>
            <person name="Pearson M."/>
            <person name="Priest M."/>
            <person name="Roberts A."/>
            <person name="Saif S."/>
            <person name="Shea T."/>
            <person name="Sisk P."/>
            <person name="Stolte C."/>
            <person name="Sykes S."/>
            <person name="Wortman J."/>
            <person name="Nusbaum C."/>
            <person name="Birren B."/>
        </authorList>
    </citation>
    <scope>NUCLEOTIDE SEQUENCE [LARGE SCALE GENOMIC DNA]</scope>
    <source>
        <strain evidence="1 2">ATCC 38327</strain>
    </source>
</reference>